<evidence type="ECO:0000256" key="4">
    <source>
        <dbReference type="ARBA" id="ARBA00022989"/>
    </source>
</evidence>
<feature type="transmembrane region" description="Helical" evidence="6">
    <location>
        <begin position="41"/>
        <end position="63"/>
    </location>
</feature>
<evidence type="ECO:0000313" key="8">
    <source>
        <dbReference type="Proteomes" id="UP001363010"/>
    </source>
</evidence>
<dbReference type="EMBL" id="JBBKZV010000062">
    <property type="protein sequence ID" value="MEJ8827308.1"/>
    <property type="molecule type" value="Genomic_DNA"/>
</dbReference>
<evidence type="ECO:0000256" key="3">
    <source>
        <dbReference type="ARBA" id="ARBA00022692"/>
    </source>
</evidence>
<reference evidence="7 8" key="1">
    <citation type="submission" date="2024-03" db="EMBL/GenBank/DDBJ databases">
        <title>Novel species of the genus Variovorax.</title>
        <authorList>
            <person name="Liu Q."/>
            <person name="Xin Y.-H."/>
        </authorList>
    </citation>
    <scope>NUCLEOTIDE SEQUENCE [LARGE SCALE GENOMIC DNA]</scope>
    <source>
        <strain evidence="7 8">KACC 18501</strain>
    </source>
</reference>
<organism evidence="7 8">
    <name type="scientific">Variovorax humicola</name>
    <dbReference type="NCBI Taxonomy" id="1769758"/>
    <lineage>
        <taxon>Bacteria</taxon>
        <taxon>Pseudomonadati</taxon>
        <taxon>Pseudomonadota</taxon>
        <taxon>Betaproteobacteria</taxon>
        <taxon>Burkholderiales</taxon>
        <taxon>Comamonadaceae</taxon>
        <taxon>Variovorax</taxon>
    </lineage>
</organism>
<keyword evidence="4 6" id="KW-1133">Transmembrane helix</keyword>
<dbReference type="PANTHER" id="PTHR30482">
    <property type="entry name" value="HIGH-AFFINITY BRANCHED-CHAIN AMINO ACID TRANSPORT SYSTEM PERMEASE"/>
    <property type="match status" value="1"/>
</dbReference>
<dbReference type="PANTHER" id="PTHR30482:SF20">
    <property type="entry name" value="HIGH-AFFINITY BRANCHED-CHAIN AMINO ACID TRANSPORT SYSTEM PERMEASE PROTEIN LIVM"/>
    <property type="match status" value="1"/>
</dbReference>
<feature type="transmembrane region" description="Helical" evidence="6">
    <location>
        <begin position="221"/>
        <end position="242"/>
    </location>
</feature>
<dbReference type="CDD" id="cd06581">
    <property type="entry name" value="TM_PBP1_LivM_like"/>
    <property type="match status" value="1"/>
</dbReference>
<name>A0ABU8WBL4_9BURK</name>
<feature type="transmembrane region" description="Helical" evidence="6">
    <location>
        <begin position="262"/>
        <end position="287"/>
    </location>
</feature>
<protein>
    <submittedName>
        <fullName evidence="7">Branched-chain amino acid ABC transporter permease</fullName>
    </submittedName>
</protein>
<keyword evidence="8" id="KW-1185">Reference proteome</keyword>
<feature type="transmembrane region" description="Helical" evidence="6">
    <location>
        <begin position="95"/>
        <end position="118"/>
    </location>
</feature>
<dbReference type="Pfam" id="PF02653">
    <property type="entry name" value="BPD_transp_2"/>
    <property type="match status" value="1"/>
</dbReference>
<proteinExistence type="predicted"/>
<feature type="transmembrane region" description="Helical" evidence="6">
    <location>
        <begin position="70"/>
        <end position="89"/>
    </location>
</feature>
<dbReference type="RefSeq" id="WP_340368336.1">
    <property type="nucleotide sequence ID" value="NZ_JBBKZV010000062.1"/>
</dbReference>
<sequence length="339" mass="36005">MSTTTLDTPRLPAARLATVNWSACALAMAALLAAPLFLGDYYLHAMVLAMIFLLPALGLNLILGYTGMLSLAQGVFFGIGAYVSALMSIHFGTSFIVNLVLAGLAAGLIALPLGIPALRLRDTSFVMCTLGLVVIAQMVSKNWVELTRGDMGLSGVPRPRLGFGEWIYTVIRAPEYFYLALAIAALAVLGFVMLIRSPAGRCMVAIRDNERLAESLGVPTWTYKLLVFMLSAVFAGLGGSLYAHFSTVVSPLVFQAYYSNTILIIVLGGGVGKIPGAVIGSFVFVAVSEALRITPELRMVIYGIVLLGLVFVFPQGLAPLFERFAARVAGFGGDKGVAK</sequence>
<comment type="subcellular location">
    <subcellularLocation>
        <location evidence="1">Cell membrane</location>
        <topology evidence="1">Multi-pass membrane protein</topology>
    </subcellularLocation>
</comment>
<evidence type="ECO:0000256" key="6">
    <source>
        <dbReference type="SAM" id="Phobius"/>
    </source>
</evidence>
<keyword evidence="3 6" id="KW-0812">Transmembrane</keyword>
<evidence type="ECO:0000256" key="1">
    <source>
        <dbReference type="ARBA" id="ARBA00004651"/>
    </source>
</evidence>
<feature type="transmembrane region" description="Helical" evidence="6">
    <location>
        <begin position="12"/>
        <end position="35"/>
    </location>
</feature>
<accession>A0ABU8WBL4</accession>
<feature type="transmembrane region" description="Helical" evidence="6">
    <location>
        <begin position="299"/>
        <end position="317"/>
    </location>
</feature>
<feature type="transmembrane region" description="Helical" evidence="6">
    <location>
        <begin position="176"/>
        <end position="195"/>
    </location>
</feature>
<comment type="caution">
    <text evidence="7">The sequence shown here is derived from an EMBL/GenBank/DDBJ whole genome shotgun (WGS) entry which is preliminary data.</text>
</comment>
<keyword evidence="2" id="KW-1003">Cell membrane</keyword>
<dbReference type="InterPro" id="IPR043428">
    <property type="entry name" value="LivM-like"/>
</dbReference>
<evidence type="ECO:0000313" key="7">
    <source>
        <dbReference type="EMBL" id="MEJ8827308.1"/>
    </source>
</evidence>
<dbReference type="InterPro" id="IPR001851">
    <property type="entry name" value="ABC_transp_permease"/>
</dbReference>
<keyword evidence="5 6" id="KW-0472">Membrane</keyword>
<evidence type="ECO:0000256" key="5">
    <source>
        <dbReference type="ARBA" id="ARBA00023136"/>
    </source>
</evidence>
<evidence type="ECO:0000256" key="2">
    <source>
        <dbReference type="ARBA" id="ARBA00022475"/>
    </source>
</evidence>
<dbReference type="Proteomes" id="UP001363010">
    <property type="component" value="Unassembled WGS sequence"/>
</dbReference>
<gene>
    <name evidence="7" type="ORF">WKW80_35910</name>
</gene>